<protein>
    <recommendedName>
        <fullName evidence="4">Nitroreductase domain-containing protein</fullName>
    </recommendedName>
</protein>
<keyword evidence="3" id="KW-0560">Oxidoreductase</keyword>
<dbReference type="InterPro" id="IPR029479">
    <property type="entry name" value="Nitroreductase"/>
</dbReference>
<keyword evidence="1" id="KW-0285">Flavoprotein</keyword>
<dbReference type="AlphaFoldDB" id="A0A0F9B4V6"/>
<dbReference type="SUPFAM" id="SSF55469">
    <property type="entry name" value="FMN-dependent nitroreductase-like"/>
    <property type="match status" value="1"/>
</dbReference>
<evidence type="ECO:0000256" key="1">
    <source>
        <dbReference type="ARBA" id="ARBA00022630"/>
    </source>
</evidence>
<dbReference type="InterPro" id="IPR050627">
    <property type="entry name" value="Nitroreductase/BluB"/>
</dbReference>
<gene>
    <name evidence="5" type="ORF">LCGC14_2771080</name>
</gene>
<dbReference type="PANTHER" id="PTHR23026">
    <property type="entry name" value="NADPH NITROREDUCTASE"/>
    <property type="match status" value="1"/>
</dbReference>
<proteinExistence type="predicted"/>
<evidence type="ECO:0000259" key="4">
    <source>
        <dbReference type="Pfam" id="PF00881"/>
    </source>
</evidence>
<dbReference type="Gene3D" id="3.40.109.10">
    <property type="entry name" value="NADH Oxidase"/>
    <property type="match status" value="1"/>
</dbReference>
<dbReference type="PANTHER" id="PTHR23026:SF90">
    <property type="entry name" value="IODOTYROSINE DEIODINASE 1"/>
    <property type="match status" value="1"/>
</dbReference>
<evidence type="ECO:0000313" key="5">
    <source>
        <dbReference type="EMBL" id="KKK85659.1"/>
    </source>
</evidence>
<evidence type="ECO:0000256" key="2">
    <source>
        <dbReference type="ARBA" id="ARBA00022643"/>
    </source>
</evidence>
<feature type="domain" description="Nitroreductase" evidence="4">
    <location>
        <begin position="4"/>
        <end position="145"/>
    </location>
</feature>
<organism evidence="5">
    <name type="scientific">marine sediment metagenome</name>
    <dbReference type="NCBI Taxonomy" id="412755"/>
    <lineage>
        <taxon>unclassified sequences</taxon>
        <taxon>metagenomes</taxon>
        <taxon>ecological metagenomes</taxon>
    </lineage>
</organism>
<dbReference type="GO" id="GO:0016491">
    <property type="term" value="F:oxidoreductase activity"/>
    <property type="evidence" value="ECO:0007669"/>
    <property type="project" value="UniProtKB-KW"/>
</dbReference>
<sequence length="167" mass="18933">MDAIYKRRSIRKFTSEPVSEKTLKEIIKAGMNAPSAGNERPWYFIVINERKLLDEIPKIHPYASMLRAAPVAVAVCGDLNLEKYEGYWVQDCSAATQNMLLEIVDCGLGGVWLGVHPIKERVERISRLLGIPENVIPLCLIAIGHPAENKEPNNEFDEQRIKYNSWV</sequence>
<dbReference type="EMBL" id="LAZR01051206">
    <property type="protein sequence ID" value="KKK85659.1"/>
    <property type="molecule type" value="Genomic_DNA"/>
</dbReference>
<reference evidence="5" key="1">
    <citation type="journal article" date="2015" name="Nature">
        <title>Complex archaea that bridge the gap between prokaryotes and eukaryotes.</title>
        <authorList>
            <person name="Spang A."/>
            <person name="Saw J.H."/>
            <person name="Jorgensen S.L."/>
            <person name="Zaremba-Niedzwiedzka K."/>
            <person name="Martijn J."/>
            <person name="Lind A.E."/>
            <person name="van Eijk R."/>
            <person name="Schleper C."/>
            <person name="Guy L."/>
            <person name="Ettema T.J."/>
        </authorList>
    </citation>
    <scope>NUCLEOTIDE SEQUENCE</scope>
</reference>
<dbReference type="CDD" id="cd02150">
    <property type="entry name" value="nitroreductase"/>
    <property type="match status" value="1"/>
</dbReference>
<keyword evidence="2" id="KW-0288">FMN</keyword>
<dbReference type="InterPro" id="IPR000415">
    <property type="entry name" value="Nitroreductase-like"/>
</dbReference>
<evidence type="ECO:0000256" key="3">
    <source>
        <dbReference type="ARBA" id="ARBA00023002"/>
    </source>
</evidence>
<comment type="caution">
    <text evidence="5">The sequence shown here is derived from an EMBL/GenBank/DDBJ whole genome shotgun (WGS) entry which is preliminary data.</text>
</comment>
<accession>A0A0F9B4V6</accession>
<dbReference type="Pfam" id="PF00881">
    <property type="entry name" value="Nitroreductase"/>
    <property type="match status" value="1"/>
</dbReference>
<name>A0A0F9B4V6_9ZZZZ</name>